<accession>A0A6A1UQQ8</accession>
<reference evidence="2 3" key="1">
    <citation type="journal article" date="2019" name="Plant Biotechnol. J.">
        <title>The red bayberry genome and genetic basis of sex determination.</title>
        <authorList>
            <person name="Jia H.M."/>
            <person name="Jia H.J."/>
            <person name="Cai Q.L."/>
            <person name="Wang Y."/>
            <person name="Zhao H.B."/>
            <person name="Yang W.F."/>
            <person name="Wang G.Y."/>
            <person name="Li Y.H."/>
            <person name="Zhan D.L."/>
            <person name="Shen Y.T."/>
            <person name="Niu Q.F."/>
            <person name="Chang L."/>
            <person name="Qiu J."/>
            <person name="Zhao L."/>
            <person name="Xie H.B."/>
            <person name="Fu W.Y."/>
            <person name="Jin J."/>
            <person name="Li X.W."/>
            <person name="Jiao Y."/>
            <person name="Zhou C.C."/>
            <person name="Tu T."/>
            <person name="Chai C.Y."/>
            <person name="Gao J.L."/>
            <person name="Fan L.J."/>
            <person name="van de Weg E."/>
            <person name="Wang J.Y."/>
            <person name="Gao Z.S."/>
        </authorList>
    </citation>
    <scope>NUCLEOTIDE SEQUENCE [LARGE SCALE GENOMIC DNA]</scope>
    <source>
        <tissue evidence="2">Leaves</tissue>
    </source>
</reference>
<protein>
    <submittedName>
        <fullName evidence="2">Uncharacterized protein</fullName>
    </submittedName>
</protein>
<evidence type="ECO:0000313" key="3">
    <source>
        <dbReference type="Proteomes" id="UP000516437"/>
    </source>
</evidence>
<evidence type="ECO:0000313" key="2">
    <source>
        <dbReference type="EMBL" id="KAB1202611.1"/>
    </source>
</evidence>
<organism evidence="2 3">
    <name type="scientific">Morella rubra</name>
    <name type="common">Chinese bayberry</name>
    <dbReference type="NCBI Taxonomy" id="262757"/>
    <lineage>
        <taxon>Eukaryota</taxon>
        <taxon>Viridiplantae</taxon>
        <taxon>Streptophyta</taxon>
        <taxon>Embryophyta</taxon>
        <taxon>Tracheophyta</taxon>
        <taxon>Spermatophyta</taxon>
        <taxon>Magnoliopsida</taxon>
        <taxon>eudicotyledons</taxon>
        <taxon>Gunneridae</taxon>
        <taxon>Pentapetalae</taxon>
        <taxon>rosids</taxon>
        <taxon>fabids</taxon>
        <taxon>Fagales</taxon>
        <taxon>Myricaceae</taxon>
        <taxon>Morella</taxon>
    </lineage>
</organism>
<dbReference type="EMBL" id="RXIC02000026">
    <property type="protein sequence ID" value="KAB1202611.1"/>
    <property type="molecule type" value="Genomic_DNA"/>
</dbReference>
<dbReference type="Proteomes" id="UP000516437">
    <property type="component" value="Chromosome 8"/>
</dbReference>
<gene>
    <name evidence="2" type="ORF">CJ030_MR8G006118</name>
</gene>
<feature type="region of interest" description="Disordered" evidence="1">
    <location>
        <begin position="255"/>
        <end position="281"/>
    </location>
</feature>
<name>A0A6A1UQQ8_9ROSI</name>
<feature type="region of interest" description="Disordered" evidence="1">
    <location>
        <begin position="374"/>
        <end position="399"/>
    </location>
</feature>
<comment type="caution">
    <text evidence="2">The sequence shown here is derived from an EMBL/GenBank/DDBJ whole genome shotgun (WGS) entry which is preliminary data.</text>
</comment>
<proteinExistence type="predicted"/>
<keyword evidence="3" id="KW-1185">Reference proteome</keyword>
<dbReference type="OrthoDB" id="1752359at2759"/>
<dbReference type="AlphaFoldDB" id="A0A6A1UQQ8"/>
<sequence>MPLAVDCDLEGKVPTKTYVSNHTHLTSRAKDQVCDSGHYSQPTECVLFPPEGEVGFFNVALHAGARFPLSREVRELLDAFSLAATQLAPNGWRLALVKCEEGMYFFKAKGKRAIFHGFPSNNKGWRDKFFFVSRDGWKYPLGEEYPLLVARAWGVPLTPRIKVKRSKSTLKSKGLVNAFPMIKSWHVVTQATHNKTRERLLARVTSYNPPKPMVASLSKLVIENIQEIAIVLSKDPPQIVLRLVKRRRLIDKDEDFSSQSVGDHGDSQPIGESSLSPPSHPGANLQGVCDLLLRLEFDPLKRLRDLVPTALAKGVYTDNVGAGIAEAACHAIMIQTALSSEWSVGFSKGFETGTKALKEKYPQIDMADEPVLEDSPAKVDTSPLVPTNTNAEPPQAAESKAIHWYRHRSLFPA</sequence>
<evidence type="ECO:0000256" key="1">
    <source>
        <dbReference type="SAM" id="MobiDB-lite"/>
    </source>
</evidence>